<keyword evidence="4" id="KW-0862">Zinc</keyword>
<organism evidence="6 7">
    <name type="scientific">Candidatus Cryptobacteroides gallistercoris</name>
    <dbReference type="NCBI Taxonomy" id="2840765"/>
    <lineage>
        <taxon>Bacteria</taxon>
        <taxon>Pseudomonadati</taxon>
        <taxon>Bacteroidota</taxon>
        <taxon>Bacteroidia</taxon>
        <taxon>Bacteroidales</taxon>
        <taxon>Candidatus Cryptobacteroides</taxon>
    </lineage>
</organism>
<dbReference type="Gene3D" id="3.40.140.10">
    <property type="entry name" value="Cytidine Deaminase, domain 2"/>
    <property type="match status" value="1"/>
</dbReference>
<dbReference type="PANTHER" id="PTHR11644:SF2">
    <property type="entry name" value="CYTIDINE DEAMINASE"/>
    <property type="match status" value="1"/>
</dbReference>
<comment type="caution">
    <text evidence="6">The sequence shown here is derived from an EMBL/GenBank/DDBJ whole genome shotgun (WGS) entry which is preliminary data.</text>
</comment>
<dbReference type="InterPro" id="IPR016192">
    <property type="entry name" value="APOBEC/CMP_deaminase_Zn-bd"/>
</dbReference>
<dbReference type="CDD" id="cd01283">
    <property type="entry name" value="cytidine_deaminase"/>
    <property type="match status" value="1"/>
</dbReference>
<protein>
    <submittedName>
        <fullName evidence="6">Cytidine deaminase</fullName>
        <ecNumber evidence="6">3.5.4.5</ecNumber>
    </submittedName>
</protein>
<keyword evidence="2" id="KW-0479">Metal-binding</keyword>
<dbReference type="EC" id="3.5.4.5" evidence="6"/>
<dbReference type="GO" id="GO:0072527">
    <property type="term" value="P:pyrimidine-containing compound metabolic process"/>
    <property type="evidence" value="ECO:0007669"/>
    <property type="project" value="UniProtKB-ARBA"/>
</dbReference>
<dbReference type="NCBIfam" id="NF004064">
    <property type="entry name" value="PRK05578.1"/>
    <property type="match status" value="1"/>
</dbReference>
<evidence type="ECO:0000313" key="6">
    <source>
        <dbReference type="EMBL" id="MBO8454435.1"/>
    </source>
</evidence>
<name>A0A940IGZ2_9BACT</name>
<gene>
    <name evidence="6" type="ORF">IAC07_06930</name>
</gene>
<evidence type="ECO:0000259" key="5">
    <source>
        <dbReference type="PROSITE" id="PS51747"/>
    </source>
</evidence>
<dbReference type="GO" id="GO:0042802">
    <property type="term" value="F:identical protein binding"/>
    <property type="evidence" value="ECO:0007669"/>
    <property type="project" value="UniProtKB-ARBA"/>
</dbReference>
<comment type="similarity">
    <text evidence="1">Belongs to the cytidine and deoxycytidylate deaminase family.</text>
</comment>
<evidence type="ECO:0000256" key="4">
    <source>
        <dbReference type="ARBA" id="ARBA00022833"/>
    </source>
</evidence>
<feature type="domain" description="CMP/dCMP-type deaminase" evidence="5">
    <location>
        <begin position="21"/>
        <end position="157"/>
    </location>
</feature>
<dbReference type="GO" id="GO:0004126">
    <property type="term" value="F:cytidine deaminase activity"/>
    <property type="evidence" value="ECO:0007669"/>
    <property type="project" value="UniProtKB-EC"/>
</dbReference>
<dbReference type="InterPro" id="IPR016193">
    <property type="entry name" value="Cytidine_deaminase-like"/>
</dbReference>
<evidence type="ECO:0000313" key="7">
    <source>
        <dbReference type="Proteomes" id="UP000771749"/>
    </source>
</evidence>
<dbReference type="SUPFAM" id="SSF53927">
    <property type="entry name" value="Cytidine deaminase-like"/>
    <property type="match status" value="1"/>
</dbReference>
<proteinExistence type="inferred from homology"/>
<dbReference type="InterPro" id="IPR002125">
    <property type="entry name" value="CMP_dCMP_dom"/>
</dbReference>
<dbReference type="PANTHER" id="PTHR11644">
    <property type="entry name" value="CYTIDINE DEAMINASE"/>
    <property type="match status" value="1"/>
</dbReference>
<dbReference type="GO" id="GO:0055086">
    <property type="term" value="P:nucleobase-containing small molecule metabolic process"/>
    <property type="evidence" value="ECO:0007669"/>
    <property type="project" value="UniProtKB-ARBA"/>
</dbReference>
<dbReference type="Pfam" id="PF00383">
    <property type="entry name" value="dCMP_cyt_deam_1"/>
    <property type="match status" value="1"/>
</dbReference>
<evidence type="ECO:0000256" key="2">
    <source>
        <dbReference type="ARBA" id="ARBA00022723"/>
    </source>
</evidence>
<dbReference type="Proteomes" id="UP000771749">
    <property type="component" value="Unassembled WGS sequence"/>
</dbReference>
<evidence type="ECO:0000256" key="1">
    <source>
        <dbReference type="ARBA" id="ARBA00006576"/>
    </source>
</evidence>
<dbReference type="PROSITE" id="PS51747">
    <property type="entry name" value="CYT_DCMP_DEAMINASES_2"/>
    <property type="match status" value="1"/>
</dbReference>
<dbReference type="GO" id="GO:0008270">
    <property type="term" value="F:zinc ion binding"/>
    <property type="evidence" value="ECO:0007669"/>
    <property type="project" value="InterPro"/>
</dbReference>
<evidence type="ECO:0000256" key="3">
    <source>
        <dbReference type="ARBA" id="ARBA00022801"/>
    </source>
</evidence>
<dbReference type="GO" id="GO:0005829">
    <property type="term" value="C:cytosol"/>
    <property type="evidence" value="ECO:0007669"/>
    <property type="project" value="TreeGrafter"/>
</dbReference>
<sequence length="160" mass="17541">MNIKEIHIRYSEYDSQEQLSPEDRELALAAIRAAGNAYTPYSHFNVGAAIRLSGGEIVTGANQENMAFPSGLCAERTAMFHAASHHPDKAMETLALAAIQDGKLCPVPATPCGACRQVMAEYQSRGGRPMEILMVGAEKIWKFSRVDDMLPLIFDSLKNK</sequence>
<dbReference type="EMBL" id="JADIMJ010000103">
    <property type="protein sequence ID" value="MBO8454435.1"/>
    <property type="molecule type" value="Genomic_DNA"/>
</dbReference>
<dbReference type="AlphaFoldDB" id="A0A940IGZ2"/>
<reference evidence="6" key="1">
    <citation type="submission" date="2020-10" db="EMBL/GenBank/DDBJ databases">
        <authorList>
            <person name="Gilroy R."/>
        </authorList>
    </citation>
    <scope>NUCLEOTIDE SEQUENCE</scope>
    <source>
        <strain evidence="6">F1-3629</strain>
    </source>
</reference>
<dbReference type="PROSITE" id="PS00903">
    <property type="entry name" value="CYT_DCMP_DEAMINASES_1"/>
    <property type="match status" value="1"/>
</dbReference>
<keyword evidence="3 6" id="KW-0378">Hydrolase</keyword>
<dbReference type="InterPro" id="IPR050202">
    <property type="entry name" value="Cyt/Deoxycyt_deaminase"/>
</dbReference>
<reference evidence="6" key="2">
    <citation type="journal article" date="2021" name="PeerJ">
        <title>Extensive microbial diversity within the chicken gut microbiome revealed by metagenomics and culture.</title>
        <authorList>
            <person name="Gilroy R."/>
            <person name="Ravi A."/>
            <person name="Getino M."/>
            <person name="Pursley I."/>
            <person name="Horton D.L."/>
            <person name="Alikhan N.F."/>
            <person name="Baker D."/>
            <person name="Gharbi K."/>
            <person name="Hall N."/>
            <person name="Watson M."/>
            <person name="Adriaenssens E.M."/>
            <person name="Foster-Nyarko E."/>
            <person name="Jarju S."/>
            <person name="Secka A."/>
            <person name="Antonio M."/>
            <person name="Oren A."/>
            <person name="Chaudhuri R.R."/>
            <person name="La Ragione R."/>
            <person name="Hildebrand F."/>
            <person name="Pallen M.J."/>
        </authorList>
    </citation>
    <scope>NUCLEOTIDE SEQUENCE</scope>
    <source>
        <strain evidence="6">F1-3629</strain>
    </source>
</reference>
<accession>A0A940IGZ2</accession>